<organism evidence="2 3">
    <name type="scientific">Streptomyces thinghirensis</name>
    <dbReference type="NCBI Taxonomy" id="551547"/>
    <lineage>
        <taxon>Bacteria</taxon>
        <taxon>Bacillati</taxon>
        <taxon>Actinomycetota</taxon>
        <taxon>Actinomycetes</taxon>
        <taxon>Kitasatosporales</taxon>
        <taxon>Streptomycetaceae</taxon>
        <taxon>Streptomyces</taxon>
    </lineage>
</organism>
<evidence type="ECO:0000313" key="3">
    <source>
        <dbReference type="Proteomes" id="UP001499878"/>
    </source>
</evidence>
<gene>
    <name evidence="2" type="ORF">GCM10023323_48240</name>
</gene>
<dbReference type="Proteomes" id="UP001499878">
    <property type="component" value="Unassembled WGS sequence"/>
</dbReference>
<feature type="region of interest" description="Disordered" evidence="1">
    <location>
        <begin position="73"/>
        <end position="97"/>
    </location>
</feature>
<sequence>MACSVIGILFSMLRVFCEVSGGVWLLLSGAGATKNPSCHKASEGSAPGVGRGESGVGPDVTCSADALSKYENSGAHGTDLPPGTPPLSSGWDGSLIM</sequence>
<evidence type="ECO:0000256" key="1">
    <source>
        <dbReference type="SAM" id="MobiDB-lite"/>
    </source>
</evidence>
<accession>A0ABP9TB37</accession>
<feature type="region of interest" description="Disordered" evidence="1">
    <location>
        <begin position="33"/>
        <end position="57"/>
    </location>
</feature>
<proteinExistence type="predicted"/>
<reference evidence="3" key="1">
    <citation type="journal article" date="2019" name="Int. J. Syst. Evol. Microbiol.">
        <title>The Global Catalogue of Microorganisms (GCM) 10K type strain sequencing project: providing services to taxonomists for standard genome sequencing and annotation.</title>
        <authorList>
            <consortium name="The Broad Institute Genomics Platform"/>
            <consortium name="The Broad Institute Genome Sequencing Center for Infectious Disease"/>
            <person name="Wu L."/>
            <person name="Ma J."/>
        </authorList>
    </citation>
    <scope>NUCLEOTIDE SEQUENCE [LARGE SCALE GENOMIC DNA]</scope>
    <source>
        <strain evidence="3">JCM 18306</strain>
    </source>
</reference>
<keyword evidence="3" id="KW-1185">Reference proteome</keyword>
<name>A0ABP9TB37_9ACTN</name>
<protein>
    <recommendedName>
        <fullName evidence="4">Secreted protein</fullName>
    </recommendedName>
</protein>
<dbReference type="EMBL" id="BAABJR010000012">
    <property type="protein sequence ID" value="GAA5212393.1"/>
    <property type="molecule type" value="Genomic_DNA"/>
</dbReference>
<evidence type="ECO:0000313" key="2">
    <source>
        <dbReference type="EMBL" id="GAA5212393.1"/>
    </source>
</evidence>
<comment type="caution">
    <text evidence="2">The sequence shown here is derived from an EMBL/GenBank/DDBJ whole genome shotgun (WGS) entry which is preliminary data.</text>
</comment>
<evidence type="ECO:0008006" key="4">
    <source>
        <dbReference type="Google" id="ProtNLM"/>
    </source>
</evidence>